<dbReference type="InterPro" id="IPR011527">
    <property type="entry name" value="ABC1_TM_dom"/>
</dbReference>
<reference evidence="10 11" key="1">
    <citation type="submission" date="2019-08" db="EMBL/GenBank/DDBJ databases">
        <title>Complete genome sequence of Candidatus Uab amorphum.</title>
        <authorList>
            <person name="Shiratori T."/>
            <person name="Suzuki S."/>
            <person name="Kakizawa Y."/>
            <person name="Ishida K."/>
        </authorList>
    </citation>
    <scope>NUCLEOTIDE SEQUENCE [LARGE SCALE GENOMIC DNA]</scope>
    <source>
        <strain evidence="10 11">SRT547</strain>
    </source>
</reference>
<dbReference type="InterPro" id="IPR003439">
    <property type="entry name" value="ABC_transporter-like_ATP-bd"/>
</dbReference>
<accession>A0A5S9IUQ9</accession>
<evidence type="ECO:0000256" key="5">
    <source>
        <dbReference type="ARBA" id="ARBA00022989"/>
    </source>
</evidence>
<dbReference type="PROSITE" id="PS50893">
    <property type="entry name" value="ABC_TRANSPORTER_2"/>
    <property type="match status" value="1"/>
</dbReference>
<proteinExistence type="predicted"/>
<dbReference type="GO" id="GO:0005886">
    <property type="term" value="C:plasma membrane"/>
    <property type="evidence" value="ECO:0007669"/>
    <property type="project" value="UniProtKB-SubCell"/>
</dbReference>
<evidence type="ECO:0000259" key="9">
    <source>
        <dbReference type="PROSITE" id="PS50929"/>
    </source>
</evidence>
<sequence>MLNQHEKSSSTMVIYLRLLGYIKPQITLVIFTIVLSFFISTLHFASLAIFKPIGDCLFAQDLSVSEQLLALGSIGEKIVYILGEDFVNDRYNVVYVSVCFMAIVIVLKNMLRFTHDYVSNYIANTTLISIVDDTFDKIIHANMVFFNKKSSAHAINLLHRQIAALSIGIRLIFGKVQREPLKILVSLAICFSISWSLSLFIFAMMPVVMFVVYYFGKKIREKLQENIQEDGVLLSIFQDIFHGVYTLKTFSMESFFHNKLQCKQRELLHKRMQLAKYDFSTGPVVEVLVSISGILVLLVSARMVLKKQMTPGDFFMFYAAVAVMVDPIRKLAGIHNKIVRCTTIGQKVFALQDEAVYHSEKNDGKYIFSFQDKIEFDKVSFAYKREIVLKRVSFEVTKGEKVGVFGYNGSGKSTMGKILLKFFVPRRGEVRVDGKSLQEYDTESLRQKISVVSQKSHLFHLSLWDNICCGKSKDEKAVQSIARSIAALDFILESGFDAVYGKDIEFSGGQEQLLTIVRGLTKASDIIILDEATASLDKENEKQTREYIKDYCKEKTLFIISHKESTLDYVDKIIVFNKGEVECWGTKDFVLQNSQVLRNLFQDNKKQNNV</sequence>
<evidence type="ECO:0000256" key="2">
    <source>
        <dbReference type="ARBA" id="ARBA00022692"/>
    </source>
</evidence>
<keyword evidence="5 7" id="KW-1133">Transmembrane helix</keyword>
<evidence type="ECO:0000256" key="1">
    <source>
        <dbReference type="ARBA" id="ARBA00004651"/>
    </source>
</evidence>
<dbReference type="GO" id="GO:0015421">
    <property type="term" value="F:ABC-type oligopeptide transporter activity"/>
    <property type="evidence" value="ECO:0007669"/>
    <property type="project" value="TreeGrafter"/>
</dbReference>
<dbReference type="InterPro" id="IPR027417">
    <property type="entry name" value="P-loop_NTPase"/>
</dbReference>
<dbReference type="EMBL" id="AP019860">
    <property type="protein sequence ID" value="BBM87500.1"/>
    <property type="molecule type" value="Genomic_DNA"/>
</dbReference>
<dbReference type="PANTHER" id="PTHR43394">
    <property type="entry name" value="ATP-DEPENDENT PERMEASE MDL1, MITOCHONDRIAL"/>
    <property type="match status" value="1"/>
</dbReference>
<keyword evidence="4 10" id="KW-0067">ATP-binding</keyword>
<evidence type="ECO:0000256" key="6">
    <source>
        <dbReference type="ARBA" id="ARBA00023136"/>
    </source>
</evidence>
<dbReference type="Gene3D" id="3.40.50.300">
    <property type="entry name" value="P-loop containing nucleotide triphosphate hydrolases"/>
    <property type="match status" value="1"/>
</dbReference>
<feature type="domain" description="ABC transmembrane type-1" evidence="9">
    <location>
        <begin position="30"/>
        <end position="340"/>
    </location>
</feature>
<dbReference type="SUPFAM" id="SSF90123">
    <property type="entry name" value="ABC transporter transmembrane region"/>
    <property type="match status" value="1"/>
</dbReference>
<dbReference type="KEGG" id="uam:UABAM_05912"/>
<dbReference type="Gene3D" id="1.20.1560.10">
    <property type="entry name" value="ABC transporter type 1, transmembrane domain"/>
    <property type="match status" value="1"/>
</dbReference>
<keyword evidence="3" id="KW-0547">Nucleotide-binding</keyword>
<feature type="transmembrane region" description="Helical" evidence="7">
    <location>
        <begin position="183"/>
        <end position="216"/>
    </location>
</feature>
<dbReference type="Proteomes" id="UP000326354">
    <property type="component" value="Chromosome"/>
</dbReference>
<dbReference type="Pfam" id="PF00005">
    <property type="entry name" value="ABC_tran"/>
    <property type="match status" value="1"/>
</dbReference>
<name>A0A5S9IUQ9_UABAM</name>
<feature type="transmembrane region" description="Helical" evidence="7">
    <location>
        <begin position="287"/>
        <end position="305"/>
    </location>
</feature>
<comment type="subcellular location">
    <subcellularLocation>
        <location evidence="1">Cell membrane</location>
        <topology evidence="1">Multi-pass membrane protein</topology>
    </subcellularLocation>
</comment>
<evidence type="ECO:0000259" key="8">
    <source>
        <dbReference type="PROSITE" id="PS50893"/>
    </source>
</evidence>
<dbReference type="SUPFAM" id="SSF52540">
    <property type="entry name" value="P-loop containing nucleoside triphosphate hydrolases"/>
    <property type="match status" value="1"/>
</dbReference>
<keyword evidence="6 7" id="KW-0472">Membrane</keyword>
<dbReference type="InterPro" id="IPR003593">
    <property type="entry name" value="AAA+_ATPase"/>
</dbReference>
<keyword evidence="2 7" id="KW-0812">Transmembrane</keyword>
<evidence type="ECO:0000313" key="10">
    <source>
        <dbReference type="EMBL" id="BBM87500.1"/>
    </source>
</evidence>
<protein>
    <submittedName>
        <fullName evidence="10">Lipid A export ATP-binding/permease protein MsbA</fullName>
    </submittedName>
</protein>
<dbReference type="InterPro" id="IPR039421">
    <property type="entry name" value="Type_1_exporter"/>
</dbReference>
<dbReference type="SMART" id="SM00382">
    <property type="entry name" value="AAA"/>
    <property type="match status" value="1"/>
</dbReference>
<gene>
    <name evidence="10" type="ORF">UABAM_05912</name>
</gene>
<dbReference type="CDD" id="cd03228">
    <property type="entry name" value="ABCC_MRP_Like"/>
    <property type="match status" value="1"/>
</dbReference>
<evidence type="ECO:0000313" key="11">
    <source>
        <dbReference type="Proteomes" id="UP000326354"/>
    </source>
</evidence>
<feature type="transmembrane region" description="Helical" evidence="7">
    <location>
        <begin position="26"/>
        <end position="50"/>
    </location>
</feature>
<dbReference type="PROSITE" id="PS50929">
    <property type="entry name" value="ABC_TM1F"/>
    <property type="match status" value="1"/>
</dbReference>
<dbReference type="GO" id="GO:0016887">
    <property type="term" value="F:ATP hydrolysis activity"/>
    <property type="evidence" value="ECO:0007669"/>
    <property type="project" value="InterPro"/>
</dbReference>
<dbReference type="AlphaFoldDB" id="A0A5S9IUQ9"/>
<dbReference type="OrthoDB" id="9762778at2"/>
<dbReference type="InterPro" id="IPR036640">
    <property type="entry name" value="ABC1_TM_sf"/>
</dbReference>
<dbReference type="Pfam" id="PF00664">
    <property type="entry name" value="ABC_membrane"/>
    <property type="match status" value="1"/>
</dbReference>
<evidence type="ECO:0000256" key="7">
    <source>
        <dbReference type="SAM" id="Phobius"/>
    </source>
</evidence>
<keyword evidence="11" id="KW-1185">Reference proteome</keyword>
<dbReference type="GO" id="GO:0005524">
    <property type="term" value="F:ATP binding"/>
    <property type="evidence" value="ECO:0007669"/>
    <property type="project" value="UniProtKB-KW"/>
</dbReference>
<dbReference type="PANTHER" id="PTHR43394:SF1">
    <property type="entry name" value="ATP-BINDING CASSETTE SUB-FAMILY B MEMBER 10, MITOCHONDRIAL"/>
    <property type="match status" value="1"/>
</dbReference>
<evidence type="ECO:0000256" key="3">
    <source>
        <dbReference type="ARBA" id="ARBA00022741"/>
    </source>
</evidence>
<organism evidence="10 11">
    <name type="scientific">Uabimicrobium amorphum</name>
    <dbReference type="NCBI Taxonomy" id="2596890"/>
    <lineage>
        <taxon>Bacteria</taxon>
        <taxon>Pseudomonadati</taxon>
        <taxon>Planctomycetota</taxon>
        <taxon>Candidatus Uabimicrobiia</taxon>
        <taxon>Candidatus Uabimicrobiales</taxon>
        <taxon>Candidatus Uabimicrobiaceae</taxon>
        <taxon>Candidatus Uabimicrobium</taxon>
    </lineage>
</organism>
<feature type="transmembrane region" description="Helical" evidence="7">
    <location>
        <begin position="93"/>
        <end position="111"/>
    </location>
</feature>
<feature type="domain" description="ABC transporter" evidence="8">
    <location>
        <begin position="374"/>
        <end position="603"/>
    </location>
</feature>
<evidence type="ECO:0000256" key="4">
    <source>
        <dbReference type="ARBA" id="ARBA00022840"/>
    </source>
</evidence>